<protein>
    <recommendedName>
        <fullName evidence="4">TadE-like protein</fullName>
    </recommendedName>
</protein>
<keyword evidence="1" id="KW-0472">Membrane</keyword>
<keyword evidence="1" id="KW-1133">Transmembrane helix</keyword>
<dbReference type="Proteomes" id="UP000254051">
    <property type="component" value="Unassembled WGS sequence"/>
</dbReference>
<dbReference type="OrthoDB" id="1766790at2"/>
<dbReference type="AlphaFoldDB" id="A0A316AGV8"/>
<proteinExistence type="predicted"/>
<name>A0A316AGV8_9FIRM</name>
<evidence type="ECO:0008006" key="4">
    <source>
        <dbReference type="Google" id="ProtNLM"/>
    </source>
</evidence>
<reference evidence="3" key="1">
    <citation type="submission" date="2017-07" db="EMBL/GenBank/DDBJ databases">
        <authorList>
            <person name="Varghese N."/>
            <person name="Submissions S."/>
        </authorList>
    </citation>
    <scope>NUCLEOTIDE SEQUENCE [LARGE SCALE GENOMIC DNA]</scope>
    <source>
        <strain evidence="3">NLAE-zl-C134</strain>
    </source>
</reference>
<organism evidence="2 3">
    <name type="scientific">Faecalicatena contorta</name>
    <dbReference type="NCBI Taxonomy" id="39482"/>
    <lineage>
        <taxon>Bacteria</taxon>
        <taxon>Bacillati</taxon>
        <taxon>Bacillota</taxon>
        <taxon>Clostridia</taxon>
        <taxon>Lachnospirales</taxon>
        <taxon>Lachnospiraceae</taxon>
        <taxon>Faecalicatena</taxon>
    </lineage>
</organism>
<evidence type="ECO:0000313" key="3">
    <source>
        <dbReference type="Proteomes" id="UP000254051"/>
    </source>
</evidence>
<feature type="transmembrane region" description="Helical" evidence="1">
    <location>
        <begin position="29"/>
        <end position="47"/>
    </location>
</feature>
<evidence type="ECO:0000313" key="2">
    <source>
        <dbReference type="EMBL" id="SUQ14802.1"/>
    </source>
</evidence>
<accession>A0A316AGV8</accession>
<sequence>MSQSNKHPSKSNQERASAWSSKASVTVEAALVIPIFLFAVLSLVYLLEIQSIRTSIRQGVQSAAKTAAEEAIILPVVNVIKLKHDIIDSVGADRIERSILAGGSSGISCLKTHMSVLSGEIYVVVEYKVRLPFPKFTNLTAKFREEMKVKAWTGYSKRDGGQEDSQIVYITDTALVYHEDYQCTYLQLSIKFVPYAELSGLRNEDGGRYYKCGKCVHGNTFAGVYITNTGGKYHNSLNCSGLKRTIYAVRKSEVGIRGGCSRCSK</sequence>
<evidence type="ECO:0000256" key="1">
    <source>
        <dbReference type="SAM" id="Phobius"/>
    </source>
</evidence>
<keyword evidence="1" id="KW-0812">Transmembrane</keyword>
<keyword evidence="3" id="KW-1185">Reference proteome</keyword>
<gene>
    <name evidence="2" type="ORF">SAMN05216529_10827</name>
</gene>
<dbReference type="EMBL" id="UHJJ01000008">
    <property type="protein sequence ID" value="SUQ14802.1"/>
    <property type="molecule type" value="Genomic_DNA"/>
</dbReference>